<accession>A0A940NLK0</accession>
<evidence type="ECO:0000313" key="2">
    <source>
        <dbReference type="Proteomes" id="UP000682134"/>
    </source>
</evidence>
<proteinExistence type="predicted"/>
<name>A0A940NLK0_9BACI</name>
<evidence type="ECO:0000313" key="1">
    <source>
        <dbReference type="EMBL" id="MBP0723735.1"/>
    </source>
</evidence>
<keyword evidence="2" id="KW-1185">Reference proteome</keyword>
<reference evidence="1" key="1">
    <citation type="submission" date="2021-04" db="EMBL/GenBank/DDBJ databases">
        <title>Genome seq and assembly of Bacillus sp.</title>
        <authorList>
            <person name="Chhetri G."/>
        </authorList>
    </citation>
    <scope>NUCLEOTIDE SEQUENCE</scope>
    <source>
        <strain evidence="1">RG28</strain>
    </source>
</reference>
<organism evidence="1 2">
    <name type="scientific">Gottfriedia endophytica</name>
    <dbReference type="NCBI Taxonomy" id="2820819"/>
    <lineage>
        <taxon>Bacteria</taxon>
        <taxon>Bacillati</taxon>
        <taxon>Bacillota</taxon>
        <taxon>Bacilli</taxon>
        <taxon>Bacillales</taxon>
        <taxon>Bacillaceae</taxon>
        <taxon>Gottfriedia</taxon>
    </lineage>
</organism>
<gene>
    <name evidence="1" type="ORF">J5Y03_00890</name>
</gene>
<dbReference type="EMBL" id="JAGIYQ010000001">
    <property type="protein sequence ID" value="MBP0723735.1"/>
    <property type="molecule type" value="Genomic_DNA"/>
</dbReference>
<dbReference type="RefSeq" id="WP_209401426.1">
    <property type="nucleotide sequence ID" value="NZ_JAGIYQ010000001.1"/>
</dbReference>
<sequence>MYNYNISRQMPAHPILLEARQIAPNQILITYDQPTNLASATNVSNYWIRSNMGPVGIASVGMTDSLNAKNALRPDMAKITPVDNSKTKYVITFNVNAMSGVMYTVLPCYVNLEGRTGYMGENWGPASRNMFTGV</sequence>
<dbReference type="AlphaFoldDB" id="A0A940NLK0"/>
<dbReference type="Proteomes" id="UP000682134">
    <property type="component" value="Unassembled WGS sequence"/>
</dbReference>
<protein>
    <submittedName>
        <fullName evidence="1">Uncharacterized protein</fullName>
    </submittedName>
</protein>
<comment type="caution">
    <text evidence="1">The sequence shown here is derived from an EMBL/GenBank/DDBJ whole genome shotgun (WGS) entry which is preliminary data.</text>
</comment>